<evidence type="ECO:0000259" key="7">
    <source>
        <dbReference type="PROSITE" id="PS51379"/>
    </source>
</evidence>
<evidence type="ECO:0000313" key="8">
    <source>
        <dbReference type="EMBL" id="RUM99506.1"/>
    </source>
</evidence>
<dbReference type="InterPro" id="IPR009051">
    <property type="entry name" value="Helical_ferredxn"/>
</dbReference>
<evidence type="ECO:0000256" key="5">
    <source>
        <dbReference type="ARBA" id="ARBA00023014"/>
    </source>
</evidence>
<dbReference type="PROSITE" id="PS00198">
    <property type="entry name" value="4FE4S_FER_1"/>
    <property type="match status" value="2"/>
</dbReference>
<keyword evidence="1" id="KW-0004">4Fe-4S</keyword>
<dbReference type="Pfam" id="PF13187">
    <property type="entry name" value="Fer4_9"/>
    <property type="match status" value="1"/>
</dbReference>
<keyword evidence="5" id="KW-0411">Iron-sulfur</keyword>
<accession>A0A432VBK8</accession>
<keyword evidence="6" id="KW-0472">Membrane</keyword>
<dbReference type="SUPFAM" id="SSF103501">
    <property type="entry name" value="Respiratory nitrate reductase 1 gamma chain"/>
    <property type="match status" value="1"/>
</dbReference>
<dbReference type="PANTHER" id="PTHR43255">
    <property type="entry name" value="IRON-SULFUR-BINDING OXIDOREDUCTASE FADF-RELATED-RELATED"/>
    <property type="match status" value="1"/>
</dbReference>
<dbReference type="GO" id="GO:0046872">
    <property type="term" value="F:metal ion binding"/>
    <property type="evidence" value="ECO:0007669"/>
    <property type="project" value="UniProtKB-KW"/>
</dbReference>
<feature type="transmembrane region" description="Helical" evidence="6">
    <location>
        <begin position="172"/>
        <end position="190"/>
    </location>
</feature>
<dbReference type="InterPro" id="IPR051460">
    <property type="entry name" value="HdrC_iron-sulfur_subunit"/>
</dbReference>
<dbReference type="InterPro" id="IPR017896">
    <property type="entry name" value="4Fe4S_Fe-S-bd"/>
</dbReference>
<feature type="domain" description="4Fe-4S ferredoxin-type" evidence="7">
    <location>
        <begin position="256"/>
        <end position="285"/>
    </location>
</feature>
<keyword evidence="3" id="KW-0560">Oxidoreductase</keyword>
<evidence type="ECO:0000256" key="6">
    <source>
        <dbReference type="SAM" id="Phobius"/>
    </source>
</evidence>
<evidence type="ECO:0000256" key="3">
    <source>
        <dbReference type="ARBA" id="ARBA00023002"/>
    </source>
</evidence>
<evidence type="ECO:0000313" key="9">
    <source>
        <dbReference type="Proteomes" id="UP000281647"/>
    </source>
</evidence>
<dbReference type="InterPro" id="IPR004017">
    <property type="entry name" value="Cys_rich_dom"/>
</dbReference>
<proteinExistence type="predicted"/>
<sequence>MISALSLALVTLLAAGAAAWRASIRLRPLLSGRPSLRKDVPVRRAGFLLREIGLHRRLLRFRLSGIIHAAILVAFVILLSGILQAYSKAFFPDFRGWDAIAVVQDLAAILMLSAIGLALYNRLVLRPARFKGSNKRDALVILGMISLIVLTMELEFAFHIIADGQNSPYRPVAGLLATGLTPLMPSVSAAQIAEQVFYWAHIASILGFLVYLPGSKHFHMVVGFPNVYLRSREPRGRLPTSGAEPAPPTRITELPWKGMLDLYSCTECGRCQSVCPAYAAGLPLSPKTLIMDLRNNLVDTALGTPAAATIPLAGGVISAETLWACTTCMACMQECPLHIEHVPRIVDMRRALVDEGEMSPLLQATLVNFQKYGNSFKKPARQRPAWTKELPFQVPDARDEPVEYLWYVGDYASFHPLVAERTRNVAKLLHQAGVSFGILYDREKNSGNDVRRIGEEGLFQDLAEENIAAINECDAQRIFTTDPHTLNTLVNEYPALGLRKDVVHHTQLLHELMRDGRLRFRPTGTGQRVTYHDPCYLGRYNGRYDAPRAIIRDLGFDLHDMPRCREKSFCCGAGGGRIFMEDESTLERPSENRIREALALGDISLFVVACPKDIVMYTAAIENINASDKIKVKEISDLFAVV</sequence>
<evidence type="ECO:0000256" key="4">
    <source>
        <dbReference type="ARBA" id="ARBA00023004"/>
    </source>
</evidence>
<gene>
    <name evidence="8" type="ORF">EET67_00965</name>
</gene>
<dbReference type="Gene3D" id="1.10.1060.10">
    <property type="entry name" value="Alpha-helical ferredoxin"/>
    <property type="match status" value="1"/>
</dbReference>
<keyword evidence="6" id="KW-1133">Transmembrane helix</keyword>
<dbReference type="Proteomes" id="UP000281647">
    <property type="component" value="Unassembled WGS sequence"/>
</dbReference>
<dbReference type="GO" id="GO:0005886">
    <property type="term" value="C:plasma membrane"/>
    <property type="evidence" value="ECO:0007669"/>
    <property type="project" value="TreeGrafter"/>
</dbReference>
<dbReference type="EMBL" id="RKST01000001">
    <property type="protein sequence ID" value="RUM99506.1"/>
    <property type="molecule type" value="Genomic_DNA"/>
</dbReference>
<keyword evidence="9" id="KW-1185">Reference proteome</keyword>
<protein>
    <submittedName>
        <fullName evidence="8">4Fe-4S dicluster domain-containing protein</fullName>
    </submittedName>
</protein>
<evidence type="ECO:0000256" key="1">
    <source>
        <dbReference type="ARBA" id="ARBA00022485"/>
    </source>
</evidence>
<comment type="caution">
    <text evidence="8">The sequence shown here is derived from an EMBL/GenBank/DDBJ whole genome shotgun (WGS) entry which is preliminary data.</text>
</comment>
<dbReference type="InterPro" id="IPR036197">
    <property type="entry name" value="NarG-like_sf"/>
</dbReference>
<dbReference type="Pfam" id="PF02754">
    <property type="entry name" value="CCG"/>
    <property type="match status" value="2"/>
</dbReference>
<keyword evidence="4" id="KW-0408">Iron</keyword>
<organism evidence="8 9">
    <name type="scientific">Borborobacter arsenicus</name>
    <dbReference type="NCBI Taxonomy" id="1851146"/>
    <lineage>
        <taxon>Bacteria</taxon>
        <taxon>Pseudomonadati</taxon>
        <taxon>Pseudomonadota</taxon>
        <taxon>Alphaproteobacteria</taxon>
        <taxon>Hyphomicrobiales</taxon>
        <taxon>Phyllobacteriaceae</taxon>
        <taxon>Borborobacter</taxon>
    </lineage>
</organism>
<keyword evidence="6" id="KW-0812">Transmembrane</keyword>
<feature type="transmembrane region" description="Helical" evidence="6">
    <location>
        <begin position="196"/>
        <end position="214"/>
    </location>
</feature>
<reference evidence="8 9" key="1">
    <citation type="submission" date="2018-11" db="EMBL/GenBank/DDBJ databases">
        <title>Pseudaminobacter arsenicus sp. nov., an arsenic-resistant bacterium isolated from arsenic-rich aquifers.</title>
        <authorList>
            <person name="Mu Y."/>
        </authorList>
    </citation>
    <scope>NUCLEOTIDE SEQUENCE [LARGE SCALE GENOMIC DNA]</scope>
    <source>
        <strain evidence="8 9">CB3</strain>
    </source>
</reference>
<dbReference type="AlphaFoldDB" id="A0A432VBK8"/>
<evidence type="ECO:0000256" key="2">
    <source>
        <dbReference type="ARBA" id="ARBA00022723"/>
    </source>
</evidence>
<dbReference type="SUPFAM" id="SSF46548">
    <property type="entry name" value="alpha-helical ferredoxin"/>
    <property type="match status" value="1"/>
</dbReference>
<feature type="transmembrane region" description="Helical" evidence="6">
    <location>
        <begin position="99"/>
        <end position="120"/>
    </location>
</feature>
<dbReference type="GO" id="GO:0051539">
    <property type="term" value="F:4 iron, 4 sulfur cluster binding"/>
    <property type="evidence" value="ECO:0007669"/>
    <property type="project" value="UniProtKB-KW"/>
</dbReference>
<feature type="transmembrane region" description="Helical" evidence="6">
    <location>
        <begin position="66"/>
        <end position="87"/>
    </location>
</feature>
<feature type="transmembrane region" description="Helical" evidence="6">
    <location>
        <begin position="140"/>
        <end position="160"/>
    </location>
</feature>
<keyword evidence="2" id="KW-0479">Metal-binding</keyword>
<name>A0A432VBK8_9HYPH</name>
<dbReference type="PROSITE" id="PS51379">
    <property type="entry name" value="4FE4S_FER_2"/>
    <property type="match status" value="1"/>
</dbReference>
<dbReference type="InterPro" id="IPR017900">
    <property type="entry name" value="4Fe4S_Fe_S_CS"/>
</dbReference>
<dbReference type="PANTHER" id="PTHR43255:SF1">
    <property type="entry name" value="IRON-SULFUR-BINDING OXIDOREDUCTASE FADF-RELATED"/>
    <property type="match status" value="1"/>
</dbReference>
<dbReference type="Gene3D" id="1.20.950.20">
    <property type="entry name" value="Transmembrane di-heme cytochromes, Chain C"/>
    <property type="match status" value="1"/>
</dbReference>
<dbReference type="GO" id="GO:0016491">
    <property type="term" value="F:oxidoreductase activity"/>
    <property type="evidence" value="ECO:0007669"/>
    <property type="project" value="UniProtKB-KW"/>
</dbReference>